<dbReference type="EMBL" id="JACSQM010000009">
    <property type="protein sequence ID" value="MBD7965828.1"/>
    <property type="molecule type" value="Genomic_DNA"/>
</dbReference>
<dbReference type="RefSeq" id="WP_191755050.1">
    <property type="nucleotide sequence ID" value="NZ_JACSQM010000009.1"/>
</dbReference>
<protein>
    <submittedName>
        <fullName evidence="2">Uncharacterized protein</fullName>
    </submittedName>
</protein>
<evidence type="ECO:0000313" key="3">
    <source>
        <dbReference type="Proteomes" id="UP000603641"/>
    </source>
</evidence>
<organism evidence="2 3">
    <name type="scientific">Fictibacillus norfolkensis</name>
    <dbReference type="NCBI Taxonomy" id="2762233"/>
    <lineage>
        <taxon>Bacteria</taxon>
        <taxon>Bacillati</taxon>
        <taxon>Bacillota</taxon>
        <taxon>Bacilli</taxon>
        <taxon>Bacillales</taxon>
        <taxon>Fictibacillaceae</taxon>
        <taxon>Fictibacillus</taxon>
    </lineage>
</organism>
<feature type="transmembrane region" description="Helical" evidence="1">
    <location>
        <begin position="123"/>
        <end position="145"/>
    </location>
</feature>
<reference evidence="2 3" key="1">
    <citation type="submission" date="2020-08" db="EMBL/GenBank/DDBJ databases">
        <title>A Genomic Blueprint of the Chicken Gut Microbiome.</title>
        <authorList>
            <person name="Gilroy R."/>
            <person name="Ravi A."/>
            <person name="Getino M."/>
            <person name="Pursley I."/>
            <person name="Horton D.L."/>
            <person name="Alikhan N.-F."/>
            <person name="Baker D."/>
            <person name="Gharbi K."/>
            <person name="Hall N."/>
            <person name="Watson M."/>
            <person name="Adriaenssens E.M."/>
            <person name="Foster-Nyarko E."/>
            <person name="Jarju S."/>
            <person name="Secka A."/>
            <person name="Antonio M."/>
            <person name="Oren A."/>
            <person name="Chaudhuri R."/>
            <person name="La Ragione R.M."/>
            <person name="Hildebrand F."/>
            <person name="Pallen M.J."/>
        </authorList>
    </citation>
    <scope>NUCLEOTIDE SEQUENCE [LARGE SCALE GENOMIC DNA]</scope>
    <source>
        <strain evidence="2 3">Sa2CUA10</strain>
    </source>
</reference>
<gene>
    <name evidence="2" type="ORF">H9648_17335</name>
</gene>
<sequence length="189" mass="21870">MTLDEIKKMRRQQFLLMNVLLLILVTFYLILIQIIGVTSSQFFITLGVVLLIQSIIGFIRINSTKSLFSIYEKVSLYEKQKMGAEWKKQRKISYIWMLITSSFLFTQAYLNRDISGDFLKFDIRYMVLMLIFILGLSNLSLLIHVKKVDSSKAAQDLKGYTRKTNITAVLLGAISAIILIFITLFYIMI</sequence>
<comment type="caution">
    <text evidence="2">The sequence shown here is derived from an EMBL/GenBank/DDBJ whole genome shotgun (WGS) entry which is preliminary data.</text>
</comment>
<dbReference type="Proteomes" id="UP000603641">
    <property type="component" value="Unassembled WGS sequence"/>
</dbReference>
<keyword evidence="1" id="KW-1133">Transmembrane helix</keyword>
<accession>A0ABR8SQP6</accession>
<feature type="transmembrane region" description="Helical" evidence="1">
    <location>
        <begin position="15"/>
        <end position="36"/>
    </location>
</feature>
<name>A0ABR8SQP6_9BACL</name>
<keyword evidence="1" id="KW-0812">Transmembrane</keyword>
<feature type="transmembrane region" description="Helical" evidence="1">
    <location>
        <begin position="92"/>
        <end position="111"/>
    </location>
</feature>
<keyword evidence="1" id="KW-0472">Membrane</keyword>
<feature type="transmembrane region" description="Helical" evidence="1">
    <location>
        <begin position="166"/>
        <end position="188"/>
    </location>
</feature>
<proteinExistence type="predicted"/>
<keyword evidence="3" id="KW-1185">Reference proteome</keyword>
<evidence type="ECO:0000256" key="1">
    <source>
        <dbReference type="SAM" id="Phobius"/>
    </source>
</evidence>
<evidence type="ECO:0000313" key="2">
    <source>
        <dbReference type="EMBL" id="MBD7965828.1"/>
    </source>
</evidence>
<feature type="transmembrane region" description="Helical" evidence="1">
    <location>
        <begin position="42"/>
        <end position="61"/>
    </location>
</feature>